<sequence length="302" mass="32461">MAAVESASRQPQPSIRLSMDRNGVAVDAGYFQEASDDFHRGHEADCDSPGASSVTKHLSGGNRTASRKTDGTFLEGHDTQTPKPSPDERKEDASEQDQKPSEHGDKPNTGEDPKGDDQNGCVCQDVTPNIGDSCADTNGEESKGNRSVRRVIRISSDHRQTRNKVCSALGNGRRTDSRANASESGNSPPSSHARGKAPCCGKRRGSGGRESLLSFCLPRSRASAPGAAGEKVAGFYVKDVGEVLKFLQGKASEPTFLLREPPQKTLLWALSDPLVLLSFYLHLEEIRIGRILTALGYKSPSE</sequence>
<evidence type="ECO:0000313" key="3">
    <source>
        <dbReference type="Proteomes" id="UP000028840"/>
    </source>
</evidence>
<evidence type="ECO:0000256" key="1">
    <source>
        <dbReference type="SAM" id="MobiDB-lite"/>
    </source>
</evidence>
<protein>
    <submittedName>
        <fullName evidence="2">Phosphatidylinositol-4-phosphate 5-Kinase</fullName>
        <ecNumber evidence="2">2.7.1.149</ecNumber>
        <ecNumber evidence="2">2.7.1.68</ecNumber>
    </submittedName>
</protein>
<comment type="caution">
    <text evidence="2">The sequence shown here is derived from an EMBL/GenBank/DDBJ whole genome shotgun (WGS) entry which is preliminary data.</text>
</comment>
<reference evidence="2 3" key="2">
    <citation type="journal article" date="2015" name="Eukaryot. Cell">
        <title>Genetic mapping reveals that sinefungin resistance in Toxoplasma gondii is controlled by a putative amino acid transporter locus that can be used as a negative selectable marker.</title>
        <authorList>
            <person name="Behnke M.S."/>
            <person name="Khan A."/>
            <person name="Sibley L.D."/>
        </authorList>
    </citation>
    <scope>NUCLEOTIDE SEQUENCE [LARGE SCALE GENOMIC DNA]</scope>
    <source>
        <strain evidence="2 3">VAND</strain>
    </source>
</reference>
<dbReference type="VEuPathDB" id="ToxoDB:TGVAND_245730A"/>
<feature type="region of interest" description="Disordered" evidence="1">
    <location>
        <begin position="39"/>
        <end position="206"/>
    </location>
</feature>
<evidence type="ECO:0000313" key="2">
    <source>
        <dbReference type="EMBL" id="KFH12556.1"/>
    </source>
</evidence>
<organism evidence="2 3">
    <name type="scientific">Toxoplasma gondii VAND</name>
    <dbReference type="NCBI Taxonomy" id="933077"/>
    <lineage>
        <taxon>Eukaryota</taxon>
        <taxon>Sar</taxon>
        <taxon>Alveolata</taxon>
        <taxon>Apicomplexa</taxon>
        <taxon>Conoidasida</taxon>
        <taxon>Coccidia</taxon>
        <taxon>Eucoccidiorida</taxon>
        <taxon>Eimeriorina</taxon>
        <taxon>Sarcocystidae</taxon>
        <taxon>Toxoplasma</taxon>
    </lineage>
</organism>
<accession>A0A086QIX4</accession>
<dbReference type="GO" id="GO:0016308">
    <property type="term" value="F:1-phosphatidylinositol-4-phosphate 5-kinase activity"/>
    <property type="evidence" value="ECO:0007669"/>
    <property type="project" value="UniProtKB-EC"/>
</dbReference>
<keyword evidence="2" id="KW-0808">Transferase</keyword>
<name>A0A086QIX4_TOXGO</name>
<dbReference type="EMBL" id="AEYJ02000132">
    <property type="protein sequence ID" value="KFH12556.1"/>
    <property type="molecule type" value="Genomic_DNA"/>
</dbReference>
<reference evidence="2 3" key="1">
    <citation type="submission" date="2014-08" db="EMBL/GenBank/DDBJ databases">
        <authorList>
            <person name="Sibley D."/>
            <person name="Venepally P."/>
            <person name="Karamycheva S."/>
            <person name="Hadjithomas M."/>
            <person name="Khan A."/>
            <person name="Brunk B."/>
            <person name="Roos D."/>
            <person name="Caler E."/>
            <person name="Lorenzi H."/>
        </authorList>
    </citation>
    <scope>NUCLEOTIDE SEQUENCE [LARGE SCALE GENOMIC DNA]</scope>
    <source>
        <strain evidence="2 3">VAND</strain>
    </source>
</reference>
<dbReference type="AlphaFoldDB" id="A0A086QIX4"/>
<dbReference type="EC" id="2.7.1.149" evidence="2"/>
<dbReference type="EC" id="2.7.1.68" evidence="2"/>
<feature type="compositionally biased region" description="Polar residues" evidence="1">
    <location>
        <begin position="178"/>
        <end position="190"/>
    </location>
</feature>
<feature type="region of interest" description="Disordered" evidence="1">
    <location>
        <begin position="1"/>
        <end position="22"/>
    </location>
</feature>
<dbReference type="Proteomes" id="UP000028840">
    <property type="component" value="Unassembled WGS sequence"/>
</dbReference>
<proteinExistence type="predicted"/>
<feature type="compositionally biased region" description="Polar residues" evidence="1">
    <location>
        <begin position="50"/>
        <end position="64"/>
    </location>
</feature>
<keyword evidence="2" id="KW-0418">Kinase</keyword>
<gene>
    <name evidence="2" type="ORF">TGVAND_245730A</name>
</gene>
<feature type="compositionally biased region" description="Basic and acidic residues" evidence="1">
    <location>
        <begin position="67"/>
        <end position="117"/>
    </location>
</feature>
<dbReference type="GO" id="GO:0016309">
    <property type="term" value="F:1-phosphatidylinositol-5-phosphate 4-kinase activity"/>
    <property type="evidence" value="ECO:0007669"/>
    <property type="project" value="UniProtKB-EC"/>
</dbReference>